<accession>A0AAD5RQT0</accession>
<evidence type="ECO:0000256" key="1">
    <source>
        <dbReference type="SAM" id="MobiDB-lite"/>
    </source>
</evidence>
<dbReference type="AlphaFoldDB" id="A0AAD5RQT0"/>
<organism evidence="2 3">
    <name type="scientific">Zalerion maritima</name>
    <dbReference type="NCBI Taxonomy" id="339359"/>
    <lineage>
        <taxon>Eukaryota</taxon>
        <taxon>Fungi</taxon>
        <taxon>Dikarya</taxon>
        <taxon>Ascomycota</taxon>
        <taxon>Pezizomycotina</taxon>
        <taxon>Sordariomycetes</taxon>
        <taxon>Lulworthiomycetidae</taxon>
        <taxon>Lulworthiales</taxon>
        <taxon>Lulworthiaceae</taxon>
        <taxon>Zalerion</taxon>
    </lineage>
</organism>
<evidence type="ECO:0000313" key="2">
    <source>
        <dbReference type="EMBL" id="KAJ2901219.1"/>
    </source>
</evidence>
<dbReference type="Gene3D" id="2.40.50.140">
    <property type="entry name" value="Nucleic acid-binding proteins"/>
    <property type="match status" value="1"/>
</dbReference>
<name>A0AAD5RQT0_9PEZI</name>
<keyword evidence="3" id="KW-1185">Reference proteome</keyword>
<gene>
    <name evidence="2" type="ORF">MKZ38_002125</name>
</gene>
<dbReference type="GO" id="GO:0008310">
    <property type="term" value="F:single-stranded DNA 3'-5' DNA exonuclease activity"/>
    <property type="evidence" value="ECO:0007669"/>
    <property type="project" value="TreeGrafter"/>
</dbReference>
<reference evidence="2" key="1">
    <citation type="submission" date="2022-07" db="EMBL/GenBank/DDBJ databases">
        <title>Draft genome sequence of Zalerion maritima ATCC 34329, a (micro)plastics degrading marine fungus.</title>
        <authorList>
            <person name="Paco A."/>
            <person name="Goncalves M.F.M."/>
            <person name="Rocha-Santos T.A.P."/>
            <person name="Alves A."/>
        </authorList>
    </citation>
    <scope>NUCLEOTIDE SEQUENCE</scope>
    <source>
        <strain evidence="2">ATCC 34329</strain>
    </source>
</reference>
<feature type="region of interest" description="Disordered" evidence="1">
    <location>
        <begin position="1"/>
        <end position="27"/>
    </location>
</feature>
<dbReference type="EMBL" id="JAKWBI020000161">
    <property type="protein sequence ID" value="KAJ2901219.1"/>
    <property type="molecule type" value="Genomic_DNA"/>
</dbReference>
<feature type="compositionally biased region" description="Basic and acidic residues" evidence="1">
    <location>
        <begin position="449"/>
        <end position="463"/>
    </location>
</feature>
<dbReference type="GO" id="GO:0003697">
    <property type="term" value="F:single-stranded DNA binding"/>
    <property type="evidence" value="ECO:0007669"/>
    <property type="project" value="TreeGrafter"/>
</dbReference>
<proteinExistence type="predicted"/>
<feature type="region of interest" description="Disordered" evidence="1">
    <location>
        <begin position="425"/>
        <end position="469"/>
    </location>
</feature>
<dbReference type="Proteomes" id="UP001201980">
    <property type="component" value="Unassembled WGS sequence"/>
</dbReference>
<dbReference type="PANTHER" id="PTHR21166">
    <property type="entry name" value="CELL DIVISION CONTROL PROTEIN 24 OB DOMAIN-CONTAINING PROTEIN-RELATED"/>
    <property type="match status" value="1"/>
</dbReference>
<feature type="compositionally biased region" description="Polar residues" evidence="1">
    <location>
        <begin position="1"/>
        <end position="10"/>
    </location>
</feature>
<feature type="compositionally biased region" description="Gly residues" evidence="1">
    <location>
        <begin position="434"/>
        <end position="443"/>
    </location>
</feature>
<sequence length="520" mass="57928">MSPPTSSIQSFYPRKKPSTPGVGDGFTQDEVHKSLHPLMASWVPKRDYKKLTIAQVFTGTVDAELTGRVIHILPTFEKDWVSMVIKDDTSALGIQLFSQTIPPFLRYGALATVYVTLVSSNPWSNIPRIPLVGKHVRITPSSSPSSPTFIKFHQQPTPHQQTLCRLPLLYSPRATNPIDGLMSLKTYLDSGHDGISGVRILVCINSIGLRKSVTVRKTGEEIDLVKVGIFDDTAAAVLNLWSTVQVQSAEDWIPNETILLLGCPELSESGQRMKKEPKEIKISRETTVDVDPQCDDANWLRRRAQNLVRREKVFIPFPAGVWDREAAIHGEIRTLFTLSELDEFARDESEQGNFTGKFCGVPLFSNKTTERCRNCSKEREMALSPRVVGNLADETGCIEQGKLVWSDQALNQLFMRAGPRQTFSFGSGDANSRGAGGNNGSNGEGTIIGDRDKNAGGRDPGIEKDDDDLFDEDSESWEWLTLLSSMELREIEEDILDSRITLTFGWAKEIERLCILGVEW</sequence>
<evidence type="ECO:0000313" key="3">
    <source>
        <dbReference type="Proteomes" id="UP001201980"/>
    </source>
</evidence>
<comment type="caution">
    <text evidence="2">The sequence shown here is derived from an EMBL/GenBank/DDBJ whole genome shotgun (WGS) entry which is preliminary data.</text>
</comment>
<dbReference type="InterPro" id="IPR052469">
    <property type="entry name" value="MEIOB"/>
</dbReference>
<dbReference type="GO" id="GO:0000712">
    <property type="term" value="P:resolution of meiotic recombination intermediates"/>
    <property type="evidence" value="ECO:0007669"/>
    <property type="project" value="TreeGrafter"/>
</dbReference>
<dbReference type="InterPro" id="IPR012340">
    <property type="entry name" value="NA-bd_OB-fold"/>
</dbReference>
<protein>
    <submittedName>
        <fullName evidence="2">Nucleic acid-binding protein</fullName>
    </submittedName>
</protein>
<dbReference type="PANTHER" id="PTHR21166:SF2">
    <property type="entry name" value="CELL DIVISION CONTROL PROTEIN 24 OB DOMAIN-CONTAINING PROTEIN-RELATED"/>
    <property type="match status" value="1"/>
</dbReference>